<feature type="transmembrane region" description="Helical" evidence="5">
    <location>
        <begin position="53"/>
        <end position="74"/>
    </location>
</feature>
<feature type="transmembrane region" description="Helical" evidence="5">
    <location>
        <begin position="80"/>
        <end position="101"/>
    </location>
</feature>
<feature type="domain" description="MARVEL" evidence="6">
    <location>
        <begin position="8"/>
        <end position="144"/>
    </location>
</feature>
<evidence type="ECO:0000256" key="4">
    <source>
        <dbReference type="ARBA" id="ARBA00023136"/>
    </source>
</evidence>
<evidence type="ECO:0000259" key="6">
    <source>
        <dbReference type="Pfam" id="PF01284"/>
    </source>
</evidence>
<proteinExistence type="predicted"/>
<keyword evidence="4 5" id="KW-0472">Membrane</keyword>
<accession>A0A0D7AMF4</accession>
<feature type="transmembrane region" description="Helical" evidence="5">
    <location>
        <begin position="134"/>
        <end position="155"/>
    </location>
</feature>
<evidence type="ECO:0000256" key="1">
    <source>
        <dbReference type="ARBA" id="ARBA00004141"/>
    </source>
</evidence>
<keyword evidence="3 5" id="KW-1133">Transmembrane helix</keyword>
<sequence length="169" mass="19053">MSIDQHIIRGHRILFGLILVFAIIQMSLSAWLTARFNKHHNQRSNTERDRVRYVLFCSIWTIVFTSLYLVGFWYSATGFILTSVASHFIFVFISWAFWLAAAAAVTHMLSGGLECSCTAFVYCGHLNALEAFSWILWILFTFALVAVITRGVVAIRRGDGPRGSLVSEA</sequence>
<gene>
    <name evidence="7" type="ORF">FISHEDRAFT_36087</name>
</gene>
<name>A0A0D7AMF4_9AGAR</name>
<evidence type="ECO:0000256" key="3">
    <source>
        <dbReference type="ARBA" id="ARBA00022989"/>
    </source>
</evidence>
<dbReference type="AlphaFoldDB" id="A0A0D7AMF4"/>
<reference evidence="7 8" key="1">
    <citation type="journal article" date="2015" name="Fungal Genet. Biol.">
        <title>Evolution of novel wood decay mechanisms in Agaricales revealed by the genome sequences of Fistulina hepatica and Cylindrobasidium torrendii.</title>
        <authorList>
            <person name="Floudas D."/>
            <person name="Held B.W."/>
            <person name="Riley R."/>
            <person name="Nagy L.G."/>
            <person name="Koehler G."/>
            <person name="Ransdell A.S."/>
            <person name="Younus H."/>
            <person name="Chow J."/>
            <person name="Chiniquy J."/>
            <person name="Lipzen A."/>
            <person name="Tritt A."/>
            <person name="Sun H."/>
            <person name="Haridas S."/>
            <person name="LaButti K."/>
            <person name="Ohm R.A."/>
            <person name="Kues U."/>
            <person name="Blanchette R.A."/>
            <person name="Grigoriev I.V."/>
            <person name="Minto R.E."/>
            <person name="Hibbett D.S."/>
        </authorList>
    </citation>
    <scope>NUCLEOTIDE SEQUENCE [LARGE SCALE GENOMIC DNA]</scope>
    <source>
        <strain evidence="7 8">ATCC 64428</strain>
    </source>
</reference>
<dbReference type="Proteomes" id="UP000054144">
    <property type="component" value="Unassembled WGS sequence"/>
</dbReference>
<evidence type="ECO:0000256" key="2">
    <source>
        <dbReference type="ARBA" id="ARBA00022692"/>
    </source>
</evidence>
<organism evidence="7 8">
    <name type="scientific">Fistulina hepatica ATCC 64428</name>
    <dbReference type="NCBI Taxonomy" id="1128425"/>
    <lineage>
        <taxon>Eukaryota</taxon>
        <taxon>Fungi</taxon>
        <taxon>Dikarya</taxon>
        <taxon>Basidiomycota</taxon>
        <taxon>Agaricomycotina</taxon>
        <taxon>Agaricomycetes</taxon>
        <taxon>Agaricomycetidae</taxon>
        <taxon>Agaricales</taxon>
        <taxon>Fistulinaceae</taxon>
        <taxon>Fistulina</taxon>
    </lineage>
</organism>
<evidence type="ECO:0000313" key="8">
    <source>
        <dbReference type="Proteomes" id="UP000054144"/>
    </source>
</evidence>
<keyword evidence="2 5" id="KW-0812">Transmembrane</keyword>
<keyword evidence="8" id="KW-1185">Reference proteome</keyword>
<comment type="subcellular location">
    <subcellularLocation>
        <location evidence="1">Membrane</location>
        <topology evidence="1">Multi-pass membrane protein</topology>
    </subcellularLocation>
</comment>
<dbReference type="GO" id="GO:0016020">
    <property type="term" value="C:membrane"/>
    <property type="evidence" value="ECO:0007669"/>
    <property type="project" value="UniProtKB-SubCell"/>
</dbReference>
<dbReference type="Pfam" id="PF01284">
    <property type="entry name" value="MARVEL"/>
    <property type="match status" value="1"/>
</dbReference>
<protein>
    <recommendedName>
        <fullName evidence="6">MARVEL domain-containing protein</fullName>
    </recommendedName>
</protein>
<dbReference type="InterPro" id="IPR008253">
    <property type="entry name" value="Marvel"/>
</dbReference>
<evidence type="ECO:0000313" key="7">
    <source>
        <dbReference type="EMBL" id="KIY51963.1"/>
    </source>
</evidence>
<dbReference type="EMBL" id="KN881646">
    <property type="protein sequence ID" value="KIY51963.1"/>
    <property type="molecule type" value="Genomic_DNA"/>
</dbReference>
<evidence type="ECO:0000256" key="5">
    <source>
        <dbReference type="SAM" id="Phobius"/>
    </source>
</evidence>
<feature type="transmembrane region" description="Helical" evidence="5">
    <location>
        <begin position="12"/>
        <end position="32"/>
    </location>
</feature>
<dbReference type="OrthoDB" id="2117453at2759"/>